<dbReference type="InterPro" id="IPR010656">
    <property type="entry name" value="DctM"/>
</dbReference>
<keyword evidence="4 7" id="KW-0812">Transmembrane</keyword>
<keyword evidence="6 7" id="KW-0472">Membrane</keyword>
<feature type="transmembrane region" description="Helical" evidence="7">
    <location>
        <begin position="142"/>
        <end position="167"/>
    </location>
</feature>
<dbReference type="AlphaFoldDB" id="I3CDT2"/>
<feature type="transmembrane region" description="Helical" evidence="7">
    <location>
        <begin position="325"/>
        <end position="343"/>
    </location>
</feature>
<evidence type="ECO:0000256" key="3">
    <source>
        <dbReference type="ARBA" id="ARBA00022519"/>
    </source>
</evidence>
<feature type="transmembrane region" description="Helical" evidence="7">
    <location>
        <begin position="7"/>
        <end position="25"/>
    </location>
</feature>
<evidence type="ECO:0000256" key="7">
    <source>
        <dbReference type="RuleBase" id="RU369079"/>
    </source>
</evidence>
<protein>
    <recommendedName>
        <fullName evidence="7">TRAP transporter large permease protein</fullName>
    </recommendedName>
</protein>
<dbReference type="Proteomes" id="UP000005744">
    <property type="component" value="Unassembled WGS sequence"/>
</dbReference>
<evidence type="ECO:0000256" key="4">
    <source>
        <dbReference type="ARBA" id="ARBA00022692"/>
    </source>
</evidence>
<keyword evidence="5 7" id="KW-1133">Transmembrane helix</keyword>
<evidence type="ECO:0000259" key="8">
    <source>
        <dbReference type="Pfam" id="PF06808"/>
    </source>
</evidence>
<dbReference type="HOGENOM" id="CLU_019824_4_0_6"/>
<dbReference type="PANTHER" id="PTHR33362">
    <property type="entry name" value="SIALIC ACID TRAP TRANSPORTER PERMEASE PROTEIN SIAT-RELATED"/>
    <property type="match status" value="1"/>
</dbReference>
<feature type="transmembrane region" description="Helical" evidence="7">
    <location>
        <begin position="31"/>
        <end position="51"/>
    </location>
</feature>
<dbReference type="STRING" id="395493.BegalDRAFT_0867"/>
<dbReference type="GO" id="GO:0005886">
    <property type="term" value="C:plasma membrane"/>
    <property type="evidence" value="ECO:0007669"/>
    <property type="project" value="UniProtKB-SubCell"/>
</dbReference>
<comment type="similarity">
    <text evidence="7">Belongs to the TRAP transporter large permease family.</text>
</comment>
<feature type="transmembrane region" description="Helical" evidence="7">
    <location>
        <begin position="179"/>
        <end position="205"/>
    </location>
</feature>
<dbReference type="eggNOG" id="COG4664">
    <property type="taxonomic scope" value="Bacteria"/>
</dbReference>
<dbReference type="PANTHER" id="PTHR33362:SF7">
    <property type="entry name" value="SLL1103 PROTEIN"/>
    <property type="match status" value="1"/>
</dbReference>
<comment type="subcellular location">
    <subcellularLocation>
        <location evidence="1 7">Cell inner membrane</location>
        <topology evidence="1 7">Multi-pass membrane protein</topology>
    </subcellularLocation>
</comment>
<feature type="transmembrane region" description="Helical" evidence="7">
    <location>
        <begin position="371"/>
        <end position="394"/>
    </location>
</feature>
<feature type="domain" description="TRAP C4-dicarboxylate transport system permease DctM subunit" evidence="8">
    <location>
        <begin position="14"/>
        <end position="430"/>
    </location>
</feature>
<evidence type="ECO:0000313" key="10">
    <source>
        <dbReference type="Proteomes" id="UP000005744"/>
    </source>
</evidence>
<dbReference type="PIRSF" id="PIRSF006066">
    <property type="entry name" value="HI0050"/>
    <property type="match status" value="1"/>
</dbReference>
<feature type="transmembrane region" description="Helical" evidence="7">
    <location>
        <begin position="284"/>
        <end position="305"/>
    </location>
</feature>
<sequence length="445" mass="48232">MDFVSMDVWALIMFAVLMFTLLLGYPVAFTLGAIALLFGLTFLGIGFLNLLPLRIWGIMTNFTLLAVPLFIFMGIVLEKSGLAEDLLETMGLLFGKLRGGLAISVIFVGALLAATTGVVGATVVTMGIIALPAMLKNNYSAVLATGTIAASGTLGQIIPPSVILILLGDVMGVPVGRLFIGAVIPGLLLVLIYLLYVVFVAWRYPSSAPALATEAHRWDWLFFRKLVKSVFPVLFLILGVLGSIFFGVASPTESAAIGAIFALILAAVHRRLSLRNLLDAMQHTLRLTSMVFLILIGATAFGLVFKGMGGDQLVHHIFTNLPGGMWGFLAVSMLIIFLLGFFLDFLEICFIVVPIVTPIAAHFGIDLLWFAILIAVNLQTSFLTPPFGFSLFYLKAVAPPTIRISMIYLGIIPFVILQLLVLSLMLAFPQVTLWLPNFMDQLQGY</sequence>
<keyword evidence="3 7" id="KW-0997">Cell inner membrane</keyword>
<gene>
    <name evidence="9" type="ORF">BegalDRAFT_0867</name>
</gene>
<evidence type="ECO:0000256" key="5">
    <source>
        <dbReference type="ARBA" id="ARBA00022989"/>
    </source>
</evidence>
<feature type="transmembrane region" description="Helical" evidence="7">
    <location>
        <begin position="226"/>
        <end position="249"/>
    </location>
</feature>
<comment type="subunit">
    <text evidence="7">The complex comprises the extracytoplasmic solute receptor protein and the two transmembrane proteins.</text>
</comment>
<keyword evidence="10" id="KW-1185">Reference proteome</keyword>
<name>I3CDT2_9GAMM</name>
<feature type="transmembrane region" description="Helical" evidence="7">
    <location>
        <begin position="255"/>
        <end position="272"/>
    </location>
</feature>
<feature type="transmembrane region" description="Helical" evidence="7">
    <location>
        <begin position="348"/>
        <end position="365"/>
    </location>
</feature>
<accession>I3CDT2</accession>
<feature type="transmembrane region" description="Helical" evidence="7">
    <location>
        <begin position="58"/>
        <end position="77"/>
    </location>
</feature>
<keyword evidence="2" id="KW-1003">Cell membrane</keyword>
<dbReference type="GO" id="GO:0022857">
    <property type="term" value="F:transmembrane transporter activity"/>
    <property type="evidence" value="ECO:0007669"/>
    <property type="project" value="UniProtKB-UniRule"/>
</dbReference>
<feature type="transmembrane region" description="Helical" evidence="7">
    <location>
        <begin position="97"/>
        <end position="130"/>
    </location>
</feature>
<dbReference type="Pfam" id="PF06808">
    <property type="entry name" value="DctM"/>
    <property type="match status" value="1"/>
</dbReference>
<organism evidence="9 10">
    <name type="scientific">Beggiatoa alba B18LD</name>
    <dbReference type="NCBI Taxonomy" id="395493"/>
    <lineage>
        <taxon>Bacteria</taxon>
        <taxon>Pseudomonadati</taxon>
        <taxon>Pseudomonadota</taxon>
        <taxon>Gammaproteobacteria</taxon>
        <taxon>Thiotrichales</taxon>
        <taxon>Thiotrichaceae</taxon>
        <taxon>Beggiatoa</taxon>
    </lineage>
</organism>
<evidence type="ECO:0000256" key="1">
    <source>
        <dbReference type="ARBA" id="ARBA00004429"/>
    </source>
</evidence>
<dbReference type="InterPro" id="IPR004681">
    <property type="entry name" value="TRAP_DctM"/>
</dbReference>
<dbReference type="NCBIfam" id="TIGR00786">
    <property type="entry name" value="dctM"/>
    <property type="match status" value="1"/>
</dbReference>
<keyword evidence="7" id="KW-0813">Transport</keyword>
<evidence type="ECO:0000313" key="9">
    <source>
        <dbReference type="EMBL" id="EIJ41775.1"/>
    </source>
</evidence>
<dbReference type="EMBL" id="JH600070">
    <property type="protein sequence ID" value="EIJ41775.1"/>
    <property type="molecule type" value="Genomic_DNA"/>
</dbReference>
<evidence type="ECO:0000256" key="2">
    <source>
        <dbReference type="ARBA" id="ARBA00022475"/>
    </source>
</evidence>
<evidence type="ECO:0000256" key="6">
    <source>
        <dbReference type="ARBA" id="ARBA00023136"/>
    </source>
</evidence>
<proteinExistence type="inferred from homology"/>
<comment type="function">
    <text evidence="7">Part of the tripartite ATP-independent periplasmic (TRAP) transport system.</text>
</comment>
<reference evidence="9 10" key="1">
    <citation type="submission" date="2011-11" db="EMBL/GenBank/DDBJ databases">
        <title>Improved High-Quality Draft sequence of Beggiatoa alba B18lD.</title>
        <authorList>
            <consortium name="US DOE Joint Genome Institute"/>
            <person name="Lucas S."/>
            <person name="Han J."/>
            <person name="Lapidus A."/>
            <person name="Cheng J.-F."/>
            <person name="Goodwin L."/>
            <person name="Pitluck S."/>
            <person name="Peters L."/>
            <person name="Mikhailova N."/>
            <person name="Held B."/>
            <person name="Detter J.C."/>
            <person name="Han C."/>
            <person name="Tapia R."/>
            <person name="Land M."/>
            <person name="Hauser L."/>
            <person name="Kyrpides N."/>
            <person name="Ivanova N."/>
            <person name="Pagani I."/>
            <person name="Samuel K."/>
            <person name="Teske A."/>
            <person name="Mueller J."/>
            <person name="Woyke T."/>
        </authorList>
    </citation>
    <scope>NUCLEOTIDE SEQUENCE [LARGE SCALE GENOMIC DNA]</scope>
    <source>
        <strain evidence="9 10">B18LD</strain>
    </source>
</reference>
<feature type="transmembrane region" description="Helical" evidence="7">
    <location>
        <begin position="406"/>
        <end position="428"/>
    </location>
</feature>